<dbReference type="InterPro" id="IPR018306">
    <property type="entry name" value="Phage_T5_Orf172_DNA-bd"/>
</dbReference>
<dbReference type="Proteomes" id="UP001272325">
    <property type="component" value="Unassembled WGS sequence"/>
</dbReference>
<protein>
    <submittedName>
        <fullName evidence="4">DUF4041 domain-containing protein</fullName>
    </submittedName>
</protein>
<gene>
    <name evidence="4" type="ORF">SBW85_07645</name>
</gene>
<dbReference type="InterPro" id="IPR025280">
    <property type="entry name" value="SNIPE"/>
</dbReference>
<sequence length="448" mass="52394">METTKLAIIIGVLLIALFLLYRKAKQLQEQNQAFETRFKDVIDADKERDAVLLEKEQIQLETKELVESYKSKRTLYEHLTAELAIYEDELDMIEQGFYRPMFDFDTSEKFKDEIKQIKDTQKQMIKDKVAIYCNTNWTVGDSKSEGKKMINRGIRLTARAFNNECDAAIANVKWNNVNNMIARIEKAFEAINKLNETNDIHISPTYLEYKLFELRATHEYQLKKQAEKEEQAEIRRQMREEAKLEQEMLKAQKEEEQFQKMLDKAKADAQKASGEKLDKLNEQIAKLAAELEEAHAKNERAKSMAEQTKAGHVYVISNIGSFGENVYKIGMTRRLEPLDRVKELGDASVPFTFDVHAMIYSENAPALENELHRKFDIQRLNLVNNRKEFFAVTLDDIREEVIKVDPEAEFYETAEAQEYRESQAIRKTREHKETHSKKMDEFPDMEFA</sequence>
<evidence type="ECO:0000256" key="2">
    <source>
        <dbReference type="SAM" id="MobiDB-lite"/>
    </source>
</evidence>
<name>A0ABU4IH11_9VIBR</name>
<feature type="coiled-coil region" evidence="1">
    <location>
        <begin position="227"/>
        <end position="308"/>
    </location>
</feature>
<feature type="domain" description="Bacteriophage T5 Orf172 DNA-binding" evidence="3">
    <location>
        <begin position="321"/>
        <end position="404"/>
    </location>
</feature>
<proteinExistence type="predicted"/>
<accession>A0ABU4IH11</accession>
<dbReference type="RefSeq" id="WP_171137795.1">
    <property type="nucleotide sequence ID" value="NZ_AP024893.1"/>
</dbReference>
<reference evidence="4 5" key="1">
    <citation type="submission" date="2023-11" db="EMBL/GenBank/DDBJ databases">
        <title>Plant-associative lifestyle of Vibrio porteresiae and its evolutionary dynamics.</title>
        <authorList>
            <person name="Rameshkumar N."/>
            <person name="Kirti K."/>
        </authorList>
    </citation>
    <scope>NUCLEOTIDE SEQUENCE [LARGE SCALE GENOMIC DNA]</scope>
    <source>
        <strain evidence="4 5">MSSRF60</strain>
    </source>
</reference>
<comment type="caution">
    <text evidence="4">The sequence shown here is derived from an EMBL/GenBank/DDBJ whole genome shotgun (WGS) entry which is preliminary data.</text>
</comment>
<keyword evidence="1" id="KW-0175">Coiled coil</keyword>
<feature type="compositionally biased region" description="Basic and acidic residues" evidence="2">
    <location>
        <begin position="430"/>
        <end position="441"/>
    </location>
</feature>
<evidence type="ECO:0000256" key="1">
    <source>
        <dbReference type="SAM" id="Coils"/>
    </source>
</evidence>
<evidence type="ECO:0000259" key="3">
    <source>
        <dbReference type="SMART" id="SM00974"/>
    </source>
</evidence>
<keyword evidence="5" id="KW-1185">Reference proteome</keyword>
<dbReference type="Pfam" id="PF13455">
    <property type="entry name" value="MUG113"/>
    <property type="match status" value="1"/>
</dbReference>
<dbReference type="EMBL" id="JAWRCN010000001">
    <property type="protein sequence ID" value="MDW6017650.1"/>
    <property type="molecule type" value="Genomic_DNA"/>
</dbReference>
<evidence type="ECO:0000313" key="4">
    <source>
        <dbReference type="EMBL" id="MDW6017650.1"/>
    </source>
</evidence>
<dbReference type="SMART" id="SM00974">
    <property type="entry name" value="T5orf172"/>
    <property type="match status" value="1"/>
</dbReference>
<organism evidence="4 5">
    <name type="scientific">Vibrio plantisponsor</name>
    <dbReference type="NCBI Taxonomy" id="664643"/>
    <lineage>
        <taxon>Bacteria</taxon>
        <taxon>Pseudomonadati</taxon>
        <taxon>Pseudomonadota</taxon>
        <taxon>Gammaproteobacteria</taxon>
        <taxon>Vibrionales</taxon>
        <taxon>Vibrionaceae</taxon>
        <taxon>Vibrio</taxon>
    </lineage>
</organism>
<evidence type="ECO:0000313" key="5">
    <source>
        <dbReference type="Proteomes" id="UP001272325"/>
    </source>
</evidence>
<feature type="region of interest" description="Disordered" evidence="2">
    <location>
        <begin position="422"/>
        <end position="448"/>
    </location>
</feature>
<dbReference type="Pfam" id="PF13250">
    <property type="entry name" value="SNIPE"/>
    <property type="match status" value="1"/>
</dbReference>